<evidence type="ECO:0000313" key="1">
    <source>
        <dbReference type="EMBL" id="AXC14691.1"/>
    </source>
</evidence>
<accession>A0A2Z5G6G3</accession>
<dbReference type="AlphaFoldDB" id="A0A2Z5G6G3"/>
<reference evidence="1 2" key="1">
    <citation type="journal article" date="2018" name="Front. Microbiol.">
        <title>Hydrolytic Capabilities as a Key to Environmental Success: Chitinolytic and Cellulolytic Acidobacteria From Acidic Sub-arctic Soils and Boreal Peatlands.</title>
        <authorList>
            <person name="Belova S.E."/>
            <person name="Ravin N.V."/>
            <person name="Pankratov T.A."/>
            <person name="Rakitin A.L."/>
            <person name="Ivanova A.A."/>
            <person name="Beletsky A.V."/>
            <person name="Mardanov A.V."/>
            <person name="Sinninghe Damste J.S."/>
            <person name="Dedysh S.N."/>
        </authorList>
    </citation>
    <scope>NUCLEOTIDE SEQUENCE [LARGE SCALE GENOMIC DNA]</scope>
    <source>
        <strain evidence="1 2">SBC82</strain>
    </source>
</reference>
<keyword evidence="2" id="KW-1185">Reference proteome</keyword>
<evidence type="ECO:0000313" key="2">
    <source>
        <dbReference type="Proteomes" id="UP000253606"/>
    </source>
</evidence>
<proteinExistence type="predicted"/>
<sequence length="44" mass="5225">MITWSGLVRQPVWSDDPARWFIAQQSRQFRVAHNRKLNQEKAAT</sequence>
<name>A0A2Z5G6G3_9BACT</name>
<organism evidence="1 2">
    <name type="scientific">Acidisarcina polymorpha</name>
    <dbReference type="NCBI Taxonomy" id="2211140"/>
    <lineage>
        <taxon>Bacteria</taxon>
        <taxon>Pseudomonadati</taxon>
        <taxon>Acidobacteriota</taxon>
        <taxon>Terriglobia</taxon>
        <taxon>Terriglobales</taxon>
        <taxon>Acidobacteriaceae</taxon>
        <taxon>Acidisarcina</taxon>
    </lineage>
</organism>
<dbReference type="Proteomes" id="UP000253606">
    <property type="component" value="Chromosome"/>
</dbReference>
<dbReference type="KEGG" id="abas:ACPOL_5443"/>
<dbReference type="EMBL" id="CP030840">
    <property type="protein sequence ID" value="AXC14691.1"/>
    <property type="molecule type" value="Genomic_DNA"/>
</dbReference>
<protein>
    <submittedName>
        <fullName evidence="1">Uncharacterized protein</fullName>
    </submittedName>
</protein>
<gene>
    <name evidence="1" type="ORF">ACPOL_5443</name>
</gene>